<keyword evidence="2" id="KW-1185">Reference proteome</keyword>
<evidence type="ECO:0008006" key="3">
    <source>
        <dbReference type="Google" id="ProtNLM"/>
    </source>
</evidence>
<dbReference type="STRING" id="121719.APZ00_13155"/>
<organism evidence="1 2">
    <name type="scientific">Pannonibacter phragmitetus</name>
    <dbReference type="NCBI Taxonomy" id="121719"/>
    <lineage>
        <taxon>Bacteria</taxon>
        <taxon>Pseudomonadati</taxon>
        <taxon>Pseudomonadota</taxon>
        <taxon>Alphaproteobacteria</taxon>
        <taxon>Hyphomicrobiales</taxon>
        <taxon>Stappiaceae</taxon>
        <taxon>Pannonibacter</taxon>
    </lineage>
</organism>
<dbReference type="EMBL" id="CP013068">
    <property type="protein sequence ID" value="ALV27893.1"/>
    <property type="molecule type" value="Genomic_DNA"/>
</dbReference>
<protein>
    <recommendedName>
        <fullName evidence="3">Hydrogenase expression/formation protein HupK</fullName>
    </recommendedName>
</protein>
<sequence length="297" mass="30480">MSGQGLTILLRRRGDGLEARLARAPAMPVEALLLGRPVAEARQLLGRLFGLCRCAHLGALDLALGLGAPDQAGLAAEIRTDHLAQLFVHLPSLLGLAPQAPPRGDLETALLGGAAERFAAGDLPGWLASGEGVSPLMRRIAEAFPPGEADPGLPPLGRSAAPRPGEALNVPAARVATHPVLAEAARCYGYGPLWQALGLVADLLALTVSGHLAAGLAAPSCALVPAARGTYALTATASGGLLTRLDRLTPTDDLAAPGGAIERALARLAPSRHCLAPVVVRLLNPCERFEVEEVAHA</sequence>
<reference evidence="1 2" key="1">
    <citation type="submission" date="2015-10" db="EMBL/GenBank/DDBJ databases">
        <title>The world's first case of liver abscess caused by Pannonibacter phragmitetus.</title>
        <authorList>
            <person name="Ming D."/>
            <person name="Wang M."/>
            <person name="Zhou Y."/>
            <person name="Jiang T."/>
            <person name="Hu S."/>
        </authorList>
    </citation>
    <scope>NUCLEOTIDE SEQUENCE [LARGE SCALE GENOMIC DNA]</scope>
    <source>
        <strain evidence="1 2">31801</strain>
    </source>
</reference>
<gene>
    <name evidence="1" type="ORF">APZ00_13155</name>
</gene>
<dbReference type="AlphaFoldDB" id="A0A0U3P859"/>
<dbReference type="KEGG" id="pphr:APZ00_13155"/>
<proteinExistence type="predicted"/>
<accession>A0A0U3P859</accession>
<dbReference type="InterPro" id="IPR029014">
    <property type="entry name" value="NiFe-Hase_large"/>
</dbReference>
<name>A0A0U3P859_9HYPH</name>
<evidence type="ECO:0000313" key="1">
    <source>
        <dbReference type="EMBL" id="ALV27893.1"/>
    </source>
</evidence>
<dbReference type="Proteomes" id="UP000064921">
    <property type="component" value="Chromosome"/>
</dbReference>
<evidence type="ECO:0000313" key="2">
    <source>
        <dbReference type="Proteomes" id="UP000064921"/>
    </source>
</evidence>
<dbReference type="SUPFAM" id="SSF56762">
    <property type="entry name" value="HydB/Nqo4-like"/>
    <property type="match status" value="1"/>
</dbReference>